<accession>A0ACA9NHM9</accession>
<reference evidence="1" key="1">
    <citation type="submission" date="2021-06" db="EMBL/GenBank/DDBJ databases">
        <authorList>
            <person name="Kallberg Y."/>
            <person name="Tangrot J."/>
            <person name="Rosling A."/>
        </authorList>
    </citation>
    <scope>NUCLEOTIDE SEQUENCE</scope>
    <source>
        <strain evidence="1">CL356</strain>
    </source>
</reference>
<comment type="caution">
    <text evidence="1">The sequence shown here is derived from an EMBL/GenBank/DDBJ whole genome shotgun (WGS) entry which is preliminary data.</text>
</comment>
<gene>
    <name evidence="1" type="ORF">ACOLOM_LOCUS8136</name>
</gene>
<sequence length="43" mass="4663">MSVLSISIDSVDSSRDSAERDNRLLNCIVNPVDLLLIKLSTCG</sequence>
<dbReference type="EMBL" id="CAJVPT010020339">
    <property type="protein sequence ID" value="CAG8647361.1"/>
    <property type="molecule type" value="Genomic_DNA"/>
</dbReference>
<protein>
    <submittedName>
        <fullName evidence="1">9017_t:CDS:1</fullName>
    </submittedName>
</protein>
<name>A0ACA9NHM9_9GLOM</name>
<feature type="non-terminal residue" evidence="1">
    <location>
        <position position="43"/>
    </location>
</feature>
<evidence type="ECO:0000313" key="2">
    <source>
        <dbReference type="Proteomes" id="UP000789525"/>
    </source>
</evidence>
<dbReference type="Proteomes" id="UP000789525">
    <property type="component" value="Unassembled WGS sequence"/>
</dbReference>
<keyword evidence="2" id="KW-1185">Reference proteome</keyword>
<proteinExistence type="predicted"/>
<evidence type="ECO:0000313" key="1">
    <source>
        <dbReference type="EMBL" id="CAG8647361.1"/>
    </source>
</evidence>
<organism evidence="1 2">
    <name type="scientific">Acaulospora colombiana</name>
    <dbReference type="NCBI Taxonomy" id="27376"/>
    <lineage>
        <taxon>Eukaryota</taxon>
        <taxon>Fungi</taxon>
        <taxon>Fungi incertae sedis</taxon>
        <taxon>Mucoromycota</taxon>
        <taxon>Glomeromycotina</taxon>
        <taxon>Glomeromycetes</taxon>
        <taxon>Diversisporales</taxon>
        <taxon>Acaulosporaceae</taxon>
        <taxon>Acaulospora</taxon>
    </lineage>
</organism>